<dbReference type="Pfam" id="PF04286">
    <property type="entry name" value="DUF445"/>
    <property type="match status" value="1"/>
</dbReference>
<proteinExistence type="predicted"/>
<keyword evidence="1" id="KW-0812">Transmembrane</keyword>
<evidence type="ECO:0000313" key="2">
    <source>
        <dbReference type="EMBL" id="MBO1806380.1"/>
    </source>
</evidence>
<dbReference type="GO" id="GO:0005886">
    <property type="term" value="C:plasma membrane"/>
    <property type="evidence" value="ECO:0007669"/>
    <property type="project" value="TreeGrafter"/>
</dbReference>
<dbReference type="PANTHER" id="PTHR38442">
    <property type="entry name" value="INNER MEMBRANE PROTEIN-RELATED"/>
    <property type="match status" value="1"/>
</dbReference>
<sequence length="431" mass="47673">MPTRSRRRTLGAVSPADFERLAALRRMQGVAVALLLGMAVVFVVSFALQERVPWLGYVRAASEGGMVGALADWFAVTALFRHPLGIKIPHTNLIASRKDDIGEGLGGFIEENFLADDVVHAKLSEISGARMAGEWLEDPSHAARVGGMAADAMLGALTVLDDRDVQDLVESLVRKHVVDPEWGPLLGRATASFVGGGHHEALIDIAATRLEEWLASHPDAFDSVLSSRLPTWVPSIVDRFLDQRLHSEAVRFAQNVAADREHPARLAIGRFLTDLARDLQHQEKLQQQLEAFKHEIFDSPRIRSLAAATWDTVRAALVDMLRDPDSELRTRMTTALVDFGQRLREDPTLQYKIDVWVMNVVEHLVQRYRHDLANVVTETVQRWDAGEAAEKIELQIGKDLQFIRINGTVIGSLAGLAIYTIATLVIAPLAH</sequence>
<dbReference type="AlphaFoldDB" id="A0A939LX86"/>
<feature type="transmembrane region" description="Helical" evidence="1">
    <location>
        <begin position="408"/>
        <end position="430"/>
    </location>
</feature>
<comment type="caution">
    <text evidence="2">The sequence shown here is derived from an EMBL/GenBank/DDBJ whole genome shotgun (WGS) entry which is preliminary data.</text>
</comment>
<name>A0A939LX86_9MICO</name>
<dbReference type="SUPFAM" id="SSF48371">
    <property type="entry name" value="ARM repeat"/>
    <property type="match status" value="1"/>
</dbReference>
<dbReference type="RefSeq" id="WP_208046836.1">
    <property type="nucleotide sequence ID" value="NZ_JAGDYL010000031.1"/>
</dbReference>
<reference evidence="2" key="1">
    <citation type="submission" date="2021-03" db="EMBL/GenBank/DDBJ databases">
        <title>Leucobacter chromiisoli sp. nov., isolated from chromium-containing soil of chemical plant.</title>
        <authorList>
            <person name="Xu Z."/>
        </authorList>
    </citation>
    <scope>NUCLEOTIDE SEQUENCE</scope>
    <source>
        <strain evidence="2">A2</strain>
    </source>
</reference>
<evidence type="ECO:0000313" key="3">
    <source>
        <dbReference type="Proteomes" id="UP000664398"/>
    </source>
</evidence>
<organism evidence="2 3">
    <name type="scientific">Leucobacter ruminantium</name>
    <dbReference type="NCBI Taxonomy" id="1289170"/>
    <lineage>
        <taxon>Bacteria</taxon>
        <taxon>Bacillati</taxon>
        <taxon>Actinomycetota</taxon>
        <taxon>Actinomycetes</taxon>
        <taxon>Micrococcales</taxon>
        <taxon>Microbacteriaceae</taxon>
        <taxon>Leucobacter</taxon>
    </lineage>
</organism>
<dbReference type="PANTHER" id="PTHR38442:SF1">
    <property type="entry name" value="INNER MEMBRANE PROTEIN"/>
    <property type="match status" value="1"/>
</dbReference>
<dbReference type="InterPro" id="IPR016024">
    <property type="entry name" value="ARM-type_fold"/>
</dbReference>
<gene>
    <name evidence="2" type="ORF">J4H91_13820</name>
</gene>
<evidence type="ECO:0000256" key="1">
    <source>
        <dbReference type="SAM" id="Phobius"/>
    </source>
</evidence>
<dbReference type="Proteomes" id="UP000664398">
    <property type="component" value="Unassembled WGS sequence"/>
</dbReference>
<protein>
    <submittedName>
        <fullName evidence="2">DUF445 domain-containing protein</fullName>
    </submittedName>
</protein>
<keyword evidence="1" id="KW-0472">Membrane</keyword>
<feature type="transmembrane region" description="Helical" evidence="1">
    <location>
        <begin position="30"/>
        <end position="48"/>
    </location>
</feature>
<keyword evidence="3" id="KW-1185">Reference proteome</keyword>
<keyword evidence="1" id="KW-1133">Transmembrane helix</keyword>
<dbReference type="InterPro" id="IPR007383">
    <property type="entry name" value="DUF445"/>
</dbReference>
<accession>A0A939LX86</accession>
<dbReference type="EMBL" id="JAGDYL010000031">
    <property type="protein sequence ID" value="MBO1806380.1"/>
    <property type="molecule type" value="Genomic_DNA"/>
</dbReference>